<protein>
    <submittedName>
        <fullName evidence="1">Uncharacterized protein</fullName>
    </submittedName>
</protein>
<dbReference type="AlphaFoldDB" id="X1A4A4"/>
<evidence type="ECO:0000313" key="1">
    <source>
        <dbReference type="EMBL" id="GAG64972.1"/>
    </source>
</evidence>
<organism evidence="1">
    <name type="scientific">marine sediment metagenome</name>
    <dbReference type="NCBI Taxonomy" id="412755"/>
    <lineage>
        <taxon>unclassified sequences</taxon>
        <taxon>metagenomes</taxon>
        <taxon>ecological metagenomes</taxon>
    </lineage>
</organism>
<proteinExistence type="predicted"/>
<dbReference type="EMBL" id="BART01009226">
    <property type="protein sequence ID" value="GAG64972.1"/>
    <property type="molecule type" value="Genomic_DNA"/>
</dbReference>
<accession>X1A4A4</accession>
<reference evidence="1" key="1">
    <citation type="journal article" date="2014" name="Front. Microbiol.">
        <title>High frequency of phylogenetically diverse reductive dehalogenase-homologous genes in deep subseafloor sedimentary metagenomes.</title>
        <authorList>
            <person name="Kawai M."/>
            <person name="Futagami T."/>
            <person name="Toyoda A."/>
            <person name="Takaki Y."/>
            <person name="Nishi S."/>
            <person name="Hori S."/>
            <person name="Arai W."/>
            <person name="Tsubouchi T."/>
            <person name="Morono Y."/>
            <person name="Uchiyama I."/>
            <person name="Ito T."/>
            <person name="Fujiyama A."/>
            <person name="Inagaki F."/>
            <person name="Takami H."/>
        </authorList>
    </citation>
    <scope>NUCLEOTIDE SEQUENCE</scope>
    <source>
        <strain evidence="1">Expedition CK06-06</strain>
    </source>
</reference>
<feature type="non-terminal residue" evidence="1">
    <location>
        <position position="195"/>
    </location>
</feature>
<gene>
    <name evidence="1" type="ORF">S01H4_20506</name>
</gene>
<sequence>MLQIQRWQGGIGNNIFQLINGICMCLDEGRRILKFPKHPFLKTTQIMLQKETFKKNQTLAQGVKFERTCFSYKRSPQVFKKNHTLIRFLIRSVFKLVDQQKNNQDFCKTLHVHIRSGDIFKKTIHPLYIQPPLSFYTTVINSQHWDKVCIVCEDSKNPCITELKRLYPNLVHVQLGKSLTTDIQTFLSAENVMYG</sequence>
<comment type="caution">
    <text evidence="1">The sequence shown here is derived from an EMBL/GenBank/DDBJ whole genome shotgun (WGS) entry which is preliminary data.</text>
</comment>
<name>X1A4A4_9ZZZZ</name>